<accession>A0A344UQR7</accession>
<dbReference type="Proteomes" id="UP000251995">
    <property type="component" value="Chromosome"/>
</dbReference>
<dbReference type="GO" id="GO:0006508">
    <property type="term" value="P:proteolysis"/>
    <property type="evidence" value="ECO:0007669"/>
    <property type="project" value="InterPro"/>
</dbReference>
<dbReference type="Gene3D" id="3.40.50.1820">
    <property type="entry name" value="alpha/beta hydrolase"/>
    <property type="match status" value="1"/>
</dbReference>
<dbReference type="EC" id="3.4.14.-" evidence="4"/>
<keyword evidence="5" id="KW-1185">Reference proteome</keyword>
<dbReference type="EMBL" id="CP025198">
    <property type="protein sequence ID" value="AXE37615.1"/>
    <property type="molecule type" value="Genomic_DNA"/>
</dbReference>
<evidence type="ECO:0000256" key="2">
    <source>
        <dbReference type="ARBA" id="ARBA00022825"/>
    </source>
</evidence>
<dbReference type="Pfam" id="PF00326">
    <property type="entry name" value="Peptidase_S9"/>
    <property type="match status" value="1"/>
</dbReference>
<dbReference type="PANTHER" id="PTHR42776:SF27">
    <property type="entry name" value="DIPEPTIDYL PEPTIDASE FAMILY MEMBER 6"/>
    <property type="match status" value="1"/>
</dbReference>
<evidence type="ECO:0000313" key="4">
    <source>
        <dbReference type="EMBL" id="AXE37615.1"/>
    </source>
</evidence>
<dbReference type="RefSeq" id="WP_114043746.1">
    <property type="nucleotide sequence ID" value="NZ_CP025198.1"/>
</dbReference>
<dbReference type="InterPro" id="IPR011659">
    <property type="entry name" value="WD40"/>
</dbReference>
<proteinExistence type="predicted"/>
<dbReference type="KEGG" id="acij:JS278_00421"/>
<organism evidence="4 5">
    <name type="scientific">Acidipropionibacterium virtanenii</name>
    <dbReference type="NCBI Taxonomy" id="2057246"/>
    <lineage>
        <taxon>Bacteria</taxon>
        <taxon>Bacillati</taxon>
        <taxon>Actinomycetota</taxon>
        <taxon>Actinomycetes</taxon>
        <taxon>Propionibacteriales</taxon>
        <taxon>Propionibacteriaceae</taxon>
        <taxon>Acidipropionibacterium</taxon>
    </lineage>
</organism>
<name>A0A344UQR7_9ACTN</name>
<dbReference type="InterPro" id="IPR001375">
    <property type="entry name" value="Peptidase_S9_cat"/>
</dbReference>
<dbReference type="InterPro" id="IPR029058">
    <property type="entry name" value="AB_hydrolase_fold"/>
</dbReference>
<dbReference type="Pfam" id="PF07676">
    <property type="entry name" value="PD40"/>
    <property type="match status" value="1"/>
</dbReference>
<sequence length="696" mass="74759">MRPEQIALMSTVSTPSVHPSGRWAVVSATHPSLEVDDRIGQLWRVPLDSSSDCGRDAVGPSRITRGFCDTAPRVSPDGRLIAFLRRLPGHRTQLALVEAEGGEPWIITSFKQGVHEFSWSPDSTRIVLTARVPDPGRYGTMNGVDADHEDPRHLTGLTLRHNGLVPGWYTDRPLQVFLLEVPDPDAEPAVRAVGRAAEPMPEGQEDGCRPGTAVVRALTEDHADWSCPVFANGSSVLACRQTGVGVGLGSPDLLSDLVRIDVESGELHSLPRRPGEVRSFEGVAISEGRVFVMSVERDPDGTSVAVNPRVAVLDGPAPEGSEIPSARELTDAGTSLATAMSPAPGGVLIADDFHGRGRLHLVGASPDRDVVLLDDDAVVTGAAAVPGSEDVVVALATSDSPGEVAIVSGGRARILTDFAADLRRATGVVAPEELTVDTASGPVHGWVLTPPGPGPHPVILMIHGGPHSQYTSSFFDEFQVLTGAGYAVVACNPRGSSGYGQDHARALVGRFGQVDADDVMAFLDGALASRRDLDADRLGIMGGSYGGYLTAWIIGHDWRWGEHRWRGAIVERGYLDPPSFVGASDIGWYYPQKYNGGSRAEQEAQSAMRCAEQVTTPTLVIHSEQDLRTPFSQGLEYHARLQMAGVQTELLVFPGENHELTRSGTPWHRRRRFEAILAFWERRLRPGPLGHPADRS</sequence>
<protein>
    <submittedName>
        <fullName evidence="4">Dipeptidyl-peptidase 5</fullName>
        <ecNumber evidence="4">3.4.14.-</ecNumber>
    </submittedName>
</protein>
<keyword evidence="2" id="KW-0645">Protease</keyword>
<dbReference type="SUPFAM" id="SSF53474">
    <property type="entry name" value="alpha/beta-Hydrolases"/>
    <property type="match status" value="1"/>
</dbReference>
<dbReference type="Gene3D" id="2.120.10.30">
    <property type="entry name" value="TolB, C-terminal domain"/>
    <property type="match status" value="1"/>
</dbReference>
<dbReference type="GO" id="GO:0004252">
    <property type="term" value="F:serine-type endopeptidase activity"/>
    <property type="evidence" value="ECO:0007669"/>
    <property type="project" value="TreeGrafter"/>
</dbReference>
<evidence type="ECO:0000313" key="5">
    <source>
        <dbReference type="Proteomes" id="UP000251995"/>
    </source>
</evidence>
<dbReference type="OrthoDB" id="3325701at2"/>
<keyword evidence="2" id="KW-0720">Serine protease</keyword>
<gene>
    <name evidence="4" type="primary">dpp5</name>
    <name evidence="4" type="ORF">JS278_00421</name>
</gene>
<keyword evidence="1 4" id="KW-0378">Hydrolase</keyword>
<dbReference type="PANTHER" id="PTHR42776">
    <property type="entry name" value="SERINE PEPTIDASE S9 FAMILY MEMBER"/>
    <property type="match status" value="1"/>
</dbReference>
<reference evidence="4 5" key="1">
    <citation type="submission" date="2017-12" db="EMBL/GenBank/DDBJ databases">
        <title>The whole genome sequence of the Acidipropionibacterium virtanenii sp. nov. type strain JS278.</title>
        <authorList>
            <person name="Laine P."/>
            <person name="Deptula P."/>
            <person name="Varmanen P."/>
            <person name="Auvinen P."/>
        </authorList>
    </citation>
    <scope>NUCLEOTIDE SEQUENCE [LARGE SCALE GENOMIC DNA]</scope>
    <source>
        <strain evidence="4 5">JS278</strain>
    </source>
</reference>
<evidence type="ECO:0000256" key="1">
    <source>
        <dbReference type="ARBA" id="ARBA00022801"/>
    </source>
</evidence>
<feature type="domain" description="Peptidase S9 prolyl oligopeptidase catalytic" evidence="3">
    <location>
        <begin position="473"/>
        <end position="684"/>
    </location>
</feature>
<dbReference type="AlphaFoldDB" id="A0A344UQR7"/>
<dbReference type="SUPFAM" id="SSF82171">
    <property type="entry name" value="DPP6 N-terminal domain-like"/>
    <property type="match status" value="1"/>
</dbReference>
<evidence type="ECO:0000259" key="3">
    <source>
        <dbReference type="Pfam" id="PF00326"/>
    </source>
</evidence>
<dbReference type="InterPro" id="IPR011042">
    <property type="entry name" value="6-blade_b-propeller_TolB-like"/>
</dbReference>